<dbReference type="CDD" id="cd18774">
    <property type="entry name" value="PDC2_HK_sensor"/>
    <property type="match status" value="1"/>
</dbReference>
<dbReference type="CDD" id="cd17546">
    <property type="entry name" value="REC_hyHK_CKI1_RcsC-like"/>
    <property type="match status" value="1"/>
</dbReference>
<name>A0A938XQK1_9FIRM</name>
<evidence type="ECO:0000259" key="20">
    <source>
        <dbReference type="PROSITE" id="PS50110"/>
    </source>
</evidence>
<evidence type="ECO:0000256" key="8">
    <source>
        <dbReference type="ARBA" id="ARBA00022741"/>
    </source>
</evidence>
<dbReference type="InterPro" id="IPR001789">
    <property type="entry name" value="Sig_transdc_resp-reg_receiver"/>
</dbReference>
<comment type="subunit">
    <text evidence="13">At low DSF concentrations, interacts with RpfF.</text>
</comment>
<dbReference type="GO" id="GO:0000155">
    <property type="term" value="F:phosphorelay sensor kinase activity"/>
    <property type="evidence" value="ECO:0007669"/>
    <property type="project" value="InterPro"/>
</dbReference>
<keyword evidence="8" id="KW-0547">Nucleotide-binding</keyword>
<dbReference type="InterPro" id="IPR003660">
    <property type="entry name" value="HAMP_dom"/>
</dbReference>
<dbReference type="RefSeq" id="WP_204700497.1">
    <property type="nucleotide sequence ID" value="NZ_JAFBDQ010000002.1"/>
</dbReference>
<feature type="domain" description="Histidine kinase" evidence="19">
    <location>
        <begin position="371"/>
        <end position="592"/>
    </location>
</feature>
<dbReference type="Gene3D" id="3.30.565.10">
    <property type="entry name" value="Histidine kinase-like ATPase, C-terminal domain"/>
    <property type="match status" value="1"/>
</dbReference>
<keyword evidence="23" id="KW-1185">Reference proteome</keyword>
<evidence type="ECO:0000259" key="19">
    <source>
        <dbReference type="PROSITE" id="PS50109"/>
    </source>
</evidence>
<dbReference type="CDD" id="cd00082">
    <property type="entry name" value="HisKA"/>
    <property type="match status" value="1"/>
</dbReference>
<keyword evidence="18" id="KW-1133">Transmembrane helix</keyword>
<evidence type="ECO:0000313" key="22">
    <source>
        <dbReference type="EMBL" id="MBM7555779.1"/>
    </source>
</evidence>
<gene>
    <name evidence="22" type="ORF">JOC47_000604</name>
</gene>
<feature type="modified residue" description="4-aspartylphosphate" evidence="16">
    <location>
        <position position="665"/>
    </location>
</feature>
<dbReference type="PROSITE" id="PS50110">
    <property type="entry name" value="RESPONSE_REGULATORY"/>
    <property type="match status" value="1"/>
</dbReference>
<dbReference type="FunFam" id="1.10.287.130:FF:000002">
    <property type="entry name" value="Two-component osmosensing histidine kinase"/>
    <property type="match status" value="1"/>
</dbReference>
<dbReference type="PANTHER" id="PTHR45339:SF1">
    <property type="entry name" value="HYBRID SIGNAL TRANSDUCTION HISTIDINE KINASE J"/>
    <property type="match status" value="1"/>
</dbReference>
<feature type="domain" description="Response regulatory" evidence="20">
    <location>
        <begin position="616"/>
        <end position="735"/>
    </location>
</feature>
<evidence type="ECO:0000256" key="16">
    <source>
        <dbReference type="PROSITE-ProRule" id="PRU00169"/>
    </source>
</evidence>
<comment type="similarity">
    <text evidence="3">In the N-terminal section; belongs to the phytochrome family.</text>
</comment>
<dbReference type="Proteomes" id="UP000774000">
    <property type="component" value="Unassembled WGS sequence"/>
</dbReference>
<evidence type="ECO:0000256" key="1">
    <source>
        <dbReference type="ARBA" id="ARBA00000085"/>
    </source>
</evidence>
<evidence type="ECO:0000256" key="2">
    <source>
        <dbReference type="ARBA" id="ARBA00004370"/>
    </source>
</evidence>
<dbReference type="InterPro" id="IPR003661">
    <property type="entry name" value="HisK_dim/P_dom"/>
</dbReference>
<keyword evidence="9 22" id="KW-0418">Kinase</keyword>
<dbReference type="InterPro" id="IPR004358">
    <property type="entry name" value="Sig_transdc_His_kin-like_C"/>
</dbReference>
<dbReference type="Pfam" id="PF00072">
    <property type="entry name" value="Response_reg"/>
    <property type="match status" value="1"/>
</dbReference>
<dbReference type="PROSITE" id="PS50109">
    <property type="entry name" value="HIS_KIN"/>
    <property type="match status" value="1"/>
</dbReference>
<organism evidence="22 23">
    <name type="scientific">Halanaerobacter jeridensis</name>
    <dbReference type="NCBI Taxonomy" id="706427"/>
    <lineage>
        <taxon>Bacteria</taxon>
        <taxon>Bacillati</taxon>
        <taxon>Bacillota</taxon>
        <taxon>Clostridia</taxon>
        <taxon>Halanaerobiales</taxon>
        <taxon>Halobacteroidaceae</taxon>
        <taxon>Halanaerobacter</taxon>
    </lineage>
</organism>
<evidence type="ECO:0000256" key="10">
    <source>
        <dbReference type="ARBA" id="ARBA00022840"/>
    </source>
</evidence>
<evidence type="ECO:0000256" key="15">
    <source>
        <dbReference type="ARBA" id="ARBA00074306"/>
    </source>
</evidence>
<keyword evidence="17" id="KW-0175">Coiled coil</keyword>
<dbReference type="SMART" id="SM00388">
    <property type="entry name" value="HisKA"/>
    <property type="match status" value="1"/>
</dbReference>
<evidence type="ECO:0000256" key="6">
    <source>
        <dbReference type="ARBA" id="ARBA00022553"/>
    </source>
</evidence>
<comment type="caution">
    <text evidence="22">The sequence shown here is derived from an EMBL/GenBank/DDBJ whole genome shotgun (WGS) entry which is preliminary data.</text>
</comment>
<evidence type="ECO:0000256" key="18">
    <source>
        <dbReference type="SAM" id="Phobius"/>
    </source>
</evidence>
<dbReference type="PANTHER" id="PTHR45339">
    <property type="entry name" value="HYBRID SIGNAL TRANSDUCTION HISTIDINE KINASE J"/>
    <property type="match status" value="1"/>
</dbReference>
<dbReference type="InterPro" id="IPR036097">
    <property type="entry name" value="HisK_dim/P_sf"/>
</dbReference>
<dbReference type="SUPFAM" id="SSF55874">
    <property type="entry name" value="ATPase domain of HSP90 chaperone/DNA topoisomerase II/histidine kinase"/>
    <property type="match status" value="1"/>
</dbReference>
<evidence type="ECO:0000256" key="5">
    <source>
        <dbReference type="ARBA" id="ARBA00018672"/>
    </source>
</evidence>
<dbReference type="PRINTS" id="PR00344">
    <property type="entry name" value="BCTRLSENSOR"/>
</dbReference>
<dbReference type="InterPro" id="IPR036890">
    <property type="entry name" value="HATPase_C_sf"/>
</dbReference>
<keyword evidence="7" id="KW-0808">Transferase</keyword>
<dbReference type="InterPro" id="IPR003594">
    <property type="entry name" value="HATPase_dom"/>
</dbReference>
<dbReference type="Pfam" id="PF02518">
    <property type="entry name" value="HATPase_c"/>
    <property type="match status" value="1"/>
</dbReference>
<dbReference type="Gene3D" id="1.10.287.130">
    <property type="match status" value="1"/>
</dbReference>
<comment type="subcellular location">
    <subcellularLocation>
        <location evidence="2">Membrane</location>
    </subcellularLocation>
</comment>
<comment type="catalytic activity">
    <reaction evidence="1">
        <text>ATP + protein L-histidine = ADP + protein N-phospho-L-histidine.</text>
        <dbReference type="EC" id="2.7.13.3"/>
    </reaction>
</comment>
<dbReference type="Gene3D" id="6.10.340.10">
    <property type="match status" value="1"/>
</dbReference>
<dbReference type="GO" id="GO:0016020">
    <property type="term" value="C:membrane"/>
    <property type="evidence" value="ECO:0007669"/>
    <property type="project" value="UniProtKB-SubCell"/>
</dbReference>
<feature type="coiled-coil region" evidence="17">
    <location>
        <begin position="344"/>
        <end position="371"/>
    </location>
</feature>
<dbReference type="PROSITE" id="PS50885">
    <property type="entry name" value="HAMP"/>
    <property type="match status" value="1"/>
</dbReference>
<evidence type="ECO:0000256" key="17">
    <source>
        <dbReference type="SAM" id="Coils"/>
    </source>
</evidence>
<evidence type="ECO:0000256" key="14">
    <source>
        <dbReference type="ARBA" id="ARBA00068150"/>
    </source>
</evidence>
<dbReference type="CDD" id="cd16922">
    <property type="entry name" value="HATPase_EvgS-ArcB-TorS-like"/>
    <property type="match status" value="1"/>
</dbReference>
<dbReference type="SUPFAM" id="SSF47384">
    <property type="entry name" value="Homodimeric domain of signal transducing histidine kinase"/>
    <property type="match status" value="1"/>
</dbReference>
<evidence type="ECO:0000313" key="23">
    <source>
        <dbReference type="Proteomes" id="UP000774000"/>
    </source>
</evidence>
<dbReference type="SMART" id="SM00387">
    <property type="entry name" value="HATPase_c"/>
    <property type="match status" value="1"/>
</dbReference>
<sequence length="739" mass="83750">MKSIKRLMITNYILVILVPLIVILSLSLFFMRSSIIEQANENTYLTAKSTALAVEEYTNDHINKLKQIKYFHQRLEKTDFDYELKLSQVKGYMKTVDQTYDLFDNLYVLDYQYQIRGTVPQRDEFIGLDFSSYLKQADLNPGQVVVSDGYVSSSNQKPMINMTLDLGNMYIYGDFKLKHLSRRIEQLLETDLYNYVGLLDSTGTFIAHSNSARVARQVNISNNKAVRNAMAGQEGTFEVEPGVYYSVSQIDLTDWVLIISQDEARILKSIKRDVLILAMFLLILFGGVTFLAVRFAQQIIDPINRLKEKSASIMRGNYGIKLENCTIKELNELTNDFKMMGQAIDNREVKLEQAKEEAETANQAKSEFLATMSHEIRTPMNSIIGMTELLEETNLNSEQQQYLDILQNSSENLLLLIDDVLDVSKIEAGSIELEQATFNLTATVEDVVEMMAVKAYKKGIELPCRVNPEVPEYVVGDQTRLKQILINLIGNAIKFTESGQVLVQVEPVLVEENEIQILFEVEDTGIGIAPEKQEAVFESFTQEDASSTRKYGGTGLGLTISKQLVELMGGEICLESTPEKGSTFFFTISFSLPQGEMSKEVVESSSAEQEVEQELKILVAEDVEENRLLISTYLKNDKYQLKLVQNGEQAVEEFKANEYDLVLMDIQMPKMDGYEATEEIRAWEEKQGQEQTQIAALTAHSLATDVEKTLASGFNHHLSKPIRKEELFRFLEKLSNSNV</sequence>
<proteinExistence type="inferred from homology"/>
<feature type="domain" description="HAMP" evidence="21">
    <location>
        <begin position="297"/>
        <end position="349"/>
    </location>
</feature>
<reference evidence="22" key="1">
    <citation type="submission" date="2021-01" db="EMBL/GenBank/DDBJ databases">
        <title>Genomic Encyclopedia of Type Strains, Phase IV (KMG-IV): sequencing the most valuable type-strain genomes for metagenomic binning, comparative biology and taxonomic classification.</title>
        <authorList>
            <person name="Goeker M."/>
        </authorList>
    </citation>
    <scope>NUCLEOTIDE SEQUENCE</scope>
    <source>
        <strain evidence="22">DSM 23230</strain>
    </source>
</reference>
<dbReference type="Gene3D" id="3.40.50.2300">
    <property type="match status" value="1"/>
</dbReference>
<feature type="transmembrane region" description="Helical" evidence="18">
    <location>
        <begin position="12"/>
        <end position="31"/>
    </location>
</feature>
<accession>A0A938XQK1</accession>
<dbReference type="SMART" id="SM00448">
    <property type="entry name" value="REC"/>
    <property type="match status" value="1"/>
</dbReference>
<evidence type="ECO:0000259" key="21">
    <source>
        <dbReference type="PROSITE" id="PS50885"/>
    </source>
</evidence>
<keyword evidence="10" id="KW-0067">ATP-binding</keyword>
<dbReference type="SUPFAM" id="SSF52172">
    <property type="entry name" value="CheY-like"/>
    <property type="match status" value="1"/>
</dbReference>
<keyword evidence="6 16" id="KW-0597">Phosphoprotein</keyword>
<keyword evidence="18" id="KW-0472">Membrane</keyword>
<dbReference type="Pfam" id="PF00512">
    <property type="entry name" value="HisKA"/>
    <property type="match status" value="1"/>
</dbReference>
<dbReference type="AlphaFoldDB" id="A0A938XQK1"/>
<keyword evidence="11" id="KW-0902">Two-component regulatory system</keyword>
<evidence type="ECO:0000256" key="4">
    <source>
        <dbReference type="ARBA" id="ARBA00012438"/>
    </source>
</evidence>
<evidence type="ECO:0000256" key="13">
    <source>
        <dbReference type="ARBA" id="ARBA00064003"/>
    </source>
</evidence>
<protein>
    <recommendedName>
        <fullName evidence="15">Circadian input-output histidine kinase CikA</fullName>
        <ecNumber evidence="4">2.7.13.3</ecNumber>
    </recommendedName>
    <alternativeName>
        <fullName evidence="14">Sensory/regulatory protein RpfC</fullName>
    </alternativeName>
    <alternativeName>
        <fullName evidence="5">Stage 0 sporulation protein A homolog</fullName>
    </alternativeName>
</protein>
<dbReference type="InterPro" id="IPR005467">
    <property type="entry name" value="His_kinase_dom"/>
</dbReference>
<dbReference type="GO" id="GO:0005524">
    <property type="term" value="F:ATP binding"/>
    <property type="evidence" value="ECO:0007669"/>
    <property type="project" value="UniProtKB-KW"/>
</dbReference>
<dbReference type="InterPro" id="IPR011006">
    <property type="entry name" value="CheY-like_superfamily"/>
</dbReference>
<dbReference type="EC" id="2.7.13.3" evidence="4"/>
<evidence type="ECO:0000256" key="7">
    <source>
        <dbReference type="ARBA" id="ARBA00022679"/>
    </source>
</evidence>
<comment type="function">
    <text evidence="12">May play the central regulatory role in sporulation. It may be an element of the effector pathway responsible for the activation of sporulation genes in response to nutritional stress. Spo0A may act in concert with spo0H (a sigma factor) to control the expression of some genes that are critical to the sporulation process.</text>
</comment>
<dbReference type="EMBL" id="JAFBDQ010000002">
    <property type="protein sequence ID" value="MBM7555779.1"/>
    <property type="molecule type" value="Genomic_DNA"/>
</dbReference>
<dbReference type="FunFam" id="3.30.565.10:FF:000010">
    <property type="entry name" value="Sensor histidine kinase RcsC"/>
    <property type="match status" value="1"/>
</dbReference>
<evidence type="ECO:0000256" key="3">
    <source>
        <dbReference type="ARBA" id="ARBA00006402"/>
    </source>
</evidence>
<evidence type="ECO:0000256" key="12">
    <source>
        <dbReference type="ARBA" id="ARBA00024867"/>
    </source>
</evidence>
<keyword evidence="18" id="KW-0812">Transmembrane</keyword>
<evidence type="ECO:0000256" key="9">
    <source>
        <dbReference type="ARBA" id="ARBA00022777"/>
    </source>
</evidence>
<feature type="transmembrane region" description="Helical" evidence="18">
    <location>
        <begin position="274"/>
        <end position="296"/>
    </location>
</feature>
<evidence type="ECO:0000256" key="11">
    <source>
        <dbReference type="ARBA" id="ARBA00023012"/>
    </source>
</evidence>
<dbReference type="Gene3D" id="3.30.450.20">
    <property type="entry name" value="PAS domain"/>
    <property type="match status" value="1"/>
</dbReference>